<dbReference type="EMBL" id="CAJNNV010000177">
    <property type="protein sequence ID" value="CAE8581722.1"/>
    <property type="molecule type" value="Genomic_DNA"/>
</dbReference>
<dbReference type="OrthoDB" id="201515at2759"/>
<dbReference type="GO" id="GO:0070773">
    <property type="term" value="F:protein-N-terminal glutamine amidohydrolase activity"/>
    <property type="evidence" value="ECO:0007669"/>
    <property type="project" value="InterPro"/>
</dbReference>
<dbReference type="Pfam" id="PF00795">
    <property type="entry name" value="CN_hydrolase"/>
    <property type="match status" value="1"/>
</dbReference>
<dbReference type="GO" id="GO:0030163">
    <property type="term" value="P:protein catabolic process"/>
    <property type="evidence" value="ECO:0007669"/>
    <property type="project" value="TreeGrafter"/>
</dbReference>
<protein>
    <recommendedName>
        <fullName evidence="1">CN hydrolase domain-containing protein</fullName>
    </recommendedName>
</protein>
<evidence type="ECO:0000313" key="3">
    <source>
        <dbReference type="Proteomes" id="UP000654075"/>
    </source>
</evidence>
<evidence type="ECO:0000313" key="2">
    <source>
        <dbReference type="EMBL" id="CAE8581722.1"/>
    </source>
</evidence>
<dbReference type="PANTHER" id="PTHR11750:SF26">
    <property type="entry name" value="PROTEIN N-TERMINAL AMIDASE"/>
    <property type="match status" value="1"/>
</dbReference>
<name>A0A813D7G3_POLGL</name>
<evidence type="ECO:0000259" key="1">
    <source>
        <dbReference type="PROSITE" id="PS50263"/>
    </source>
</evidence>
<dbReference type="SUPFAM" id="SSF56317">
    <property type="entry name" value="Carbon-nitrogen hydrolase"/>
    <property type="match status" value="1"/>
</dbReference>
<dbReference type="Gene3D" id="3.60.110.10">
    <property type="entry name" value="Carbon-nitrogen hydrolase"/>
    <property type="match status" value="1"/>
</dbReference>
<proteinExistence type="predicted"/>
<dbReference type="InterPro" id="IPR039703">
    <property type="entry name" value="Nta1"/>
</dbReference>
<dbReference type="GO" id="GO:0008418">
    <property type="term" value="F:protein-N-terminal asparagine amidohydrolase activity"/>
    <property type="evidence" value="ECO:0007669"/>
    <property type="project" value="InterPro"/>
</dbReference>
<sequence>MRGLRVACLQNAPAHGCVRENIARADALLQARSADMEGVQLLVLPEMAFMGYQWRSKEHIDEVLDDGGALTLEWCKQTAKRLGCVVCCGLARRSMRRRLNSMVVAGPDGQLVDTIDKTHLYATDKTWAEAGDGFQSRYVVPGLPIGPVGFGICMDINPRDFQVPRPYFQAPPDDYEFAMYHLNAGSRLIVFSSAWCRNHPDDVPEAYVEKDDAQVSAETLSAWLRRLEPLRGQDVHFVCADRVGEEPLRLLGKDSELRTRFSGTSCVISLKDASVLKALSASEEGILVVDIPLSGGFPSTEV</sequence>
<accession>A0A813D7G3</accession>
<dbReference type="Proteomes" id="UP000654075">
    <property type="component" value="Unassembled WGS sequence"/>
</dbReference>
<dbReference type="InterPro" id="IPR003010">
    <property type="entry name" value="C-N_Hydrolase"/>
</dbReference>
<organism evidence="2 3">
    <name type="scientific">Polarella glacialis</name>
    <name type="common">Dinoflagellate</name>
    <dbReference type="NCBI Taxonomy" id="89957"/>
    <lineage>
        <taxon>Eukaryota</taxon>
        <taxon>Sar</taxon>
        <taxon>Alveolata</taxon>
        <taxon>Dinophyceae</taxon>
        <taxon>Suessiales</taxon>
        <taxon>Suessiaceae</taxon>
        <taxon>Polarella</taxon>
    </lineage>
</organism>
<keyword evidence="3" id="KW-1185">Reference proteome</keyword>
<dbReference type="PANTHER" id="PTHR11750">
    <property type="entry name" value="PROTEIN N-TERMINAL AMIDASE"/>
    <property type="match status" value="1"/>
</dbReference>
<dbReference type="OMA" id="VKILCWD"/>
<dbReference type="InterPro" id="IPR036526">
    <property type="entry name" value="C-N_Hydrolase_sf"/>
</dbReference>
<reference evidence="2" key="1">
    <citation type="submission" date="2021-02" db="EMBL/GenBank/DDBJ databases">
        <authorList>
            <person name="Dougan E. K."/>
            <person name="Rhodes N."/>
            <person name="Thang M."/>
            <person name="Chan C."/>
        </authorList>
    </citation>
    <scope>NUCLEOTIDE SEQUENCE</scope>
</reference>
<gene>
    <name evidence="2" type="ORF">PGLA1383_LOCUS735</name>
</gene>
<feature type="domain" description="CN hydrolase" evidence="1">
    <location>
        <begin position="4"/>
        <end position="293"/>
    </location>
</feature>
<dbReference type="AlphaFoldDB" id="A0A813D7G3"/>
<dbReference type="PROSITE" id="PS50263">
    <property type="entry name" value="CN_HYDROLASE"/>
    <property type="match status" value="1"/>
</dbReference>
<comment type="caution">
    <text evidence="2">The sequence shown here is derived from an EMBL/GenBank/DDBJ whole genome shotgun (WGS) entry which is preliminary data.</text>
</comment>